<dbReference type="InterPro" id="IPR012368">
    <property type="entry name" value="OxRdtase_Mopterin-bd_su_IorB"/>
</dbReference>
<name>S9PH88_CYSF2</name>
<protein>
    <submittedName>
        <fullName evidence="2">Isoquinoline 1-oxidoreductase beta subunit</fullName>
    </submittedName>
</protein>
<comment type="caution">
    <text evidence="2">The sequence shown here is derived from an EMBL/GenBank/DDBJ whole genome shotgun (WGS) entry which is preliminary data.</text>
</comment>
<dbReference type="InterPro" id="IPR046867">
    <property type="entry name" value="AldOxase/xan_DH_MoCoBD2"/>
</dbReference>
<dbReference type="InterPro" id="IPR052516">
    <property type="entry name" value="N-heterocyclic_Hydroxylase"/>
</dbReference>
<dbReference type="InterPro" id="IPR008274">
    <property type="entry name" value="AldOxase/xan_DH_MoCoBD1"/>
</dbReference>
<reference evidence="2" key="1">
    <citation type="submission" date="2013-05" db="EMBL/GenBank/DDBJ databases">
        <title>Genome assembly of Cystobacter fuscus DSM 2262.</title>
        <authorList>
            <person name="Sharma G."/>
            <person name="Khatri I."/>
            <person name="Kaur C."/>
            <person name="Mayilraj S."/>
            <person name="Subramanian S."/>
        </authorList>
    </citation>
    <scope>NUCLEOTIDE SEQUENCE [LARGE SCALE GENOMIC DNA]</scope>
    <source>
        <strain evidence="2">DSM 2262</strain>
    </source>
</reference>
<evidence type="ECO:0000313" key="2">
    <source>
        <dbReference type="EMBL" id="EPX62446.1"/>
    </source>
</evidence>
<accession>S9PH88</accession>
<sequence length="713" mass="75866">MADTPKPDTTFVEVHIDRRRLLTWMVAAPTLVIAARLGPEAAAAQTAAATFDLFLALHPDGRIALTMPRTETGQGISTGMAMLVAEELDANLSSVDVRSADADPRWLVQLTGLSTTMRYLADPARAAAACARARLITAAAHRWHLPASSLTTAQGEVLAPDGRRAGYGTLAHEAARILIPEVSPRPKSPSAYTLVGQPTGRADARALVTGAARFTLDLPHPEAVCTVVARPPTLRGTVRSFDASAALALPGVVGVVPLPHGVAVAAGNFAQALAARDALNISWQPGPAAGLSDANIRATLEARLGPRPLPPLFTTRTLEARFDFPYLAHAPLETQDCVARVVGDSAEVWLGAQDPQFTQREVATALGWALTPGRVQVHPQRAGGAFGRRFFSEPAIEAALVSRALGRTVRLMWTRNDDMRQGRYRPASHHRLLAWVGPGGGVLGYNHQAVIPTLDFSHGFGDLATSLGSELSPELASEAFFLLTQQVSYRLGLVSQQLLQVSLPIPTASFRSVYSSQVVVANEVFLDEVARELGVDAVQWRRSRLTSSRLLAVLDTVAREGQWGRALPPGVAQGVAVHEEWNSAVAHLVEVDTRGPTPRVTRVTVAADVGLPINPRSVEAQLQGATVDAFSTTLSAGLHLDAGAVREGSYADYKWLRMRDTPADIRVHLVRSDDRVGGVGELGYPTAAAALSNALARATGVMPTRFPILDSGA</sequence>
<dbReference type="EMBL" id="ANAH02000007">
    <property type="protein sequence ID" value="EPX62446.1"/>
    <property type="molecule type" value="Genomic_DNA"/>
</dbReference>
<dbReference type="eggNOG" id="COG1529">
    <property type="taxonomic scope" value="Bacteria"/>
</dbReference>
<dbReference type="RefSeq" id="WP_002621181.1">
    <property type="nucleotide sequence ID" value="NZ_ANAH02000007.1"/>
</dbReference>
<dbReference type="PANTHER" id="PTHR47495">
    <property type="entry name" value="ALDEHYDE DEHYDROGENASE"/>
    <property type="match status" value="1"/>
</dbReference>
<dbReference type="InterPro" id="IPR000674">
    <property type="entry name" value="Ald_Oxase/Xan_DH_a/b"/>
</dbReference>
<dbReference type="Proteomes" id="UP000011682">
    <property type="component" value="Unassembled WGS sequence"/>
</dbReference>
<dbReference type="SMART" id="SM01008">
    <property type="entry name" value="Ald_Xan_dh_C"/>
    <property type="match status" value="1"/>
</dbReference>
<keyword evidence="3" id="KW-1185">Reference proteome</keyword>
<dbReference type="Gene3D" id="3.30.365.10">
    <property type="entry name" value="Aldehyde oxidase/xanthine dehydrogenase, molybdopterin binding domain"/>
    <property type="match status" value="4"/>
</dbReference>
<dbReference type="OrthoDB" id="9775084at2"/>
<evidence type="ECO:0000259" key="1">
    <source>
        <dbReference type="SMART" id="SM01008"/>
    </source>
</evidence>
<dbReference type="InterPro" id="IPR037165">
    <property type="entry name" value="AldOxase/xan_DH_Mopterin-bd_sf"/>
</dbReference>
<gene>
    <name evidence="2" type="ORF">D187_008634</name>
</gene>
<dbReference type="PANTHER" id="PTHR47495:SF2">
    <property type="entry name" value="ALDEHYDE DEHYDROGENASE"/>
    <property type="match status" value="1"/>
</dbReference>
<dbReference type="SUPFAM" id="SSF56003">
    <property type="entry name" value="Molybdenum cofactor-binding domain"/>
    <property type="match status" value="2"/>
</dbReference>
<dbReference type="AlphaFoldDB" id="S9PH88"/>
<dbReference type="PROSITE" id="PS51318">
    <property type="entry name" value="TAT"/>
    <property type="match status" value="1"/>
</dbReference>
<dbReference type="InterPro" id="IPR006311">
    <property type="entry name" value="TAT_signal"/>
</dbReference>
<dbReference type="Pfam" id="PF20256">
    <property type="entry name" value="MoCoBD_2"/>
    <property type="match status" value="2"/>
</dbReference>
<dbReference type="Pfam" id="PF02738">
    <property type="entry name" value="MoCoBD_1"/>
    <property type="match status" value="1"/>
</dbReference>
<proteinExistence type="predicted"/>
<organism evidence="2 3">
    <name type="scientific">Cystobacter fuscus (strain ATCC 25194 / DSM 2262 / NBRC 100088 / M29)</name>
    <dbReference type="NCBI Taxonomy" id="1242864"/>
    <lineage>
        <taxon>Bacteria</taxon>
        <taxon>Pseudomonadati</taxon>
        <taxon>Myxococcota</taxon>
        <taxon>Myxococcia</taxon>
        <taxon>Myxococcales</taxon>
        <taxon>Cystobacterineae</taxon>
        <taxon>Archangiaceae</taxon>
        <taxon>Cystobacter</taxon>
    </lineage>
</organism>
<dbReference type="GO" id="GO:0016491">
    <property type="term" value="F:oxidoreductase activity"/>
    <property type="evidence" value="ECO:0007669"/>
    <property type="project" value="InterPro"/>
</dbReference>
<dbReference type="PIRSF" id="PIRSF036389">
    <property type="entry name" value="IOR_B"/>
    <property type="match status" value="1"/>
</dbReference>
<evidence type="ECO:0000313" key="3">
    <source>
        <dbReference type="Proteomes" id="UP000011682"/>
    </source>
</evidence>
<dbReference type="Gene3D" id="3.90.1170.50">
    <property type="entry name" value="Aldehyde oxidase/xanthine dehydrogenase, a/b hammerhead"/>
    <property type="match status" value="1"/>
</dbReference>
<feature type="domain" description="Aldehyde oxidase/xanthine dehydrogenase a/b hammerhead" evidence="1">
    <location>
        <begin position="209"/>
        <end position="287"/>
    </location>
</feature>